<sequence>MDKLLRELHESIFWTDNTAVVKYLNSESTRFKTFVANRVTAILDHSQTSQWRYINTTLNPADVVSRGQTVEAFLKNQSWLSGPSFLLSSQDQWPKNPDPGTLDIDDPEVKRVAQVHVIQTQELEDSVDQWMNRYSSCTALKRAVG</sequence>
<reference evidence="1 2" key="1">
    <citation type="submission" date="2019-04" db="EMBL/GenBank/DDBJ databases">
        <title>Chromosome genome assembly for Takifugu flavidus.</title>
        <authorList>
            <person name="Xiao S."/>
        </authorList>
    </citation>
    <scope>NUCLEOTIDE SEQUENCE [LARGE SCALE GENOMIC DNA]</scope>
    <source>
        <strain evidence="1">HTHZ2018</strain>
        <tissue evidence="1">Muscle</tissue>
    </source>
</reference>
<comment type="caution">
    <text evidence="1">The sequence shown here is derived from an EMBL/GenBank/DDBJ whole genome shotgun (WGS) entry which is preliminary data.</text>
</comment>
<dbReference type="EMBL" id="RHFK02000004">
    <property type="protein sequence ID" value="TWW77723.1"/>
    <property type="molecule type" value="Genomic_DNA"/>
</dbReference>
<evidence type="ECO:0000313" key="1">
    <source>
        <dbReference type="EMBL" id="TWW77723.1"/>
    </source>
</evidence>
<dbReference type="PANTHER" id="PTHR47331:SF1">
    <property type="entry name" value="GAG-LIKE PROTEIN"/>
    <property type="match status" value="1"/>
</dbReference>
<dbReference type="AlphaFoldDB" id="A0A5C6PE01"/>
<organism evidence="1 2">
    <name type="scientific">Takifugu flavidus</name>
    <name type="common">sansaifugu</name>
    <dbReference type="NCBI Taxonomy" id="433684"/>
    <lineage>
        <taxon>Eukaryota</taxon>
        <taxon>Metazoa</taxon>
        <taxon>Chordata</taxon>
        <taxon>Craniata</taxon>
        <taxon>Vertebrata</taxon>
        <taxon>Euteleostomi</taxon>
        <taxon>Actinopterygii</taxon>
        <taxon>Neopterygii</taxon>
        <taxon>Teleostei</taxon>
        <taxon>Neoteleostei</taxon>
        <taxon>Acanthomorphata</taxon>
        <taxon>Eupercaria</taxon>
        <taxon>Tetraodontiformes</taxon>
        <taxon>Tetradontoidea</taxon>
        <taxon>Tetraodontidae</taxon>
        <taxon>Takifugu</taxon>
    </lineage>
</organism>
<protein>
    <submittedName>
        <fullName evidence="1">Uncharacterized protein</fullName>
    </submittedName>
</protein>
<name>A0A5C6PE01_9TELE</name>
<accession>A0A5C6PE01</accession>
<evidence type="ECO:0000313" key="2">
    <source>
        <dbReference type="Proteomes" id="UP000324091"/>
    </source>
</evidence>
<gene>
    <name evidence="1" type="ORF">D4764_12G0011130</name>
</gene>
<dbReference type="PANTHER" id="PTHR47331">
    <property type="entry name" value="PHD-TYPE DOMAIN-CONTAINING PROTEIN"/>
    <property type="match status" value="1"/>
</dbReference>
<proteinExistence type="predicted"/>
<keyword evidence="2" id="KW-1185">Reference proteome</keyword>
<dbReference type="Proteomes" id="UP000324091">
    <property type="component" value="Chromosome 12"/>
</dbReference>